<evidence type="ECO:0000313" key="1">
    <source>
        <dbReference type="EMBL" id="CAB4630701.1"/>
    </source>
</evidence>
<reference evidence="1" key="1">
    <citation type="submission" date="2020-05" db="EMBL/GenBank/DDBJ databases">
        <authorList>
            <person name="Chiriac C."/>
            <person name="Salcher M."/>
            <person name="Ghai R."/>
            <person name="Kavagutti S V."/>
        </authorList>
    </citation>
    <scope>NUCLEOTIDE SEQUENCE</scope>
</reference>
<dbReference type="GO" id="GO:0006284">
    <property type="term" value="P:base-excision repair"/>
    <property type="evidence" value="ECO:0007669"/>
    <property type="project" value="InterPro"/>
</dbReference>
<dbReference type="AlphaFoldDB" id="A0A6J6J1I3"/>
<dbReference type="InterPro" id="IPR011257">
    <property type="entry name" value="DNA_glycosylase"/>
</dbReference>
<proteinExistence type="predicted"/>
<dbReference type="InterPro" id="IPR005019">
    <property type="entry name" value="Adenine_glyco"/>
</dbReference>
<gene>
    <name evidence="1" type="ORF">UFOPK2131_00263</name>
</gene>
<dbReference type="EMBL" id="CAEZVT010000011">
    <property type="protein sequence ID" value="CAB4630701.1"/>
    <property type="molecule type" value="Genomic_DNA"/>
</dbReference>
<organism evidence="1">
    <name type="scientific">freshwater metagenome</name>
    <dbReference type="NCBI Taxonomy" id="449393"/>
    <lineage>
        <taxon>unclassified sequences</taxon>
        <taxon>metagenomes</taxon>
        <taxon>ecological metagenomes</taxon>
    </lineage>
</organism>
<dbReference type="Gene3D" id="1.10.340.30">
    <property type="entry name" value="Hypothetical protein, domain 2"/>
    <property type="match status" value="1"/>
</dbReference>
<dbReference type="PANTHER" id="PTHR30037">
    <property type="entry name" value="DNA-3-METHYLADENINE GLYCOSYLASE 1"/>
    <property type="match status" value="1"/>
</dbReference>
<dbReference type="SUPFAM" id="SSF48150">
    <property type="entry name" value="DNA-glycosylase"/>
    <property type="match status" value="1"/>
</dbReference>
<sequence length="195" mass="22228">MSKHVTKYEDGLTRCSWPGKDELYIDYHDTEWGVPLTGDDAMFERVALEGFQAGLSWITILRRRENFRKAFKNFEIAKVARMSDKDVEKLMDNDGIIRNRAKIASTISNAKLTLKLEDSLTEIIWSHAPKVRTKRVSAEKFVFAAITPESEALSKTLRKHGLSFVGPTTMYALMQSIGMVNDHAPGCFRRNQLQD</sequence>
<dbReference type="Pfam" id="PF03352">
    <property type="entry name" value="Adenine_glyco"/>
    <property type="match status" value="1"/>
</dbReference>
<accession>A0A6J6J1I3</accession>
<dbReference type="InterPro" id="IPR052891">
    <property type="entry name" value="DNA-3mA_glycosylase"/>
</dbReference>
<dbReference type="PANTHER" id="PTHR30037:SF4">
    <property type="entry name" value="DNA-3-METHYLADENINE GLYCOSYLASE I"/>
    <property type="match status" value="1"/>
</dbReference>
<dbReference type="GO" id="GO:0008725">
    <property type="term" value="F:DNA-3-methyladenine glycosylase activity"/>
    <property type="evidence" value="ECO:0007669"/>
    <property type="project" value="InterPro"/>
</dbReference>
<name>A0A6J6J1I3_9ZZZZ</name>
<protein>
    <submittedName>
        <fullName evidence="1">Unannotated protein</fullName>
    </submittedName>
</protein>